<reference evidence="1 2" key="1">
    <citation type="submission" date="2017-08" db="EMBL/GenBank/DDBJ databases">
        <title>Infants hospitalized years apart are colonized by the same room-sourced microbial strains.</title>
        <authorList>
            <person name="Brooks B."/>
            <person name="Olm M.R."/>
            <person name="Firek B.A."/>
            <person name="Baker R."/>
            <person name="Thomas B.C."/>
            <person name="Morowitz M.J."/>
            <person name="Banfield J.F."/>
        </authorList>
    </citation>
    <scope>NUCLEOTIDE SEQUENCE [LARGE SCALE GENOMIC DNA]</scope>
    <source>
        <strain evidence="1">S2_005_003_R2_42</strain>
    </source>
</reference>
<name>A0A2W5MS21_9GAMM</name>
<dbReference type="EMBL" id="QFPO01000005">
    <property type="protein sequence ID" value="PZQ16430.1"/>
    <property type="molecule type" value="Genomic_DNA"/>
</dbReference>
<evidence type="ECO:0000313" key="2">
    <source>
        <dbReference type="Proteomes" id="UP000249046"/>
    </source>
</evidence>
<dbReference type="Proteomes" id="UP000249046">
    <property type="component" value="Unassembled WGS sequence"/>
</dbReference>
<evidence type="ECO:0000313" key="1">
    <source>
        <dbReference type="EMBL" id="PZQ16430.1"/>
    </source>
</evidence>
<protein>
    <submittedName>
        <fullName evidence="1">Uncharacterized protein</fullName>
    </submittedName>
</protein>
<proteinExistence type="predicted"/>
<gene>
    <name evidence="1" type="ORF">DI564_07295</name>
</gene>
<dbReference type="AlphaFoldDB" id="A0A2W5MS21"/>
<organism evidence="1 2">
    <name type="scientific">Rhodanobacter denitrificans</name>
    <dbReference type="NCBI Taxonomy" id="666685"/>
    <lineage>
        <taxon>Bacteria</taxon>
        <taxon>Pseudomonadati</taxon>
        <taxon>Pseudomonadota</taxon>
        <taxon>Gammaproteobacteria</taxon>
        <taxon>Lysobacterales</taxon>
        <taxon>Rhodanobacteraceae</taxon>
        <taxon>Rhodanobacter</taxon>
    </lineage>
</organism>
<comment type="caution">
    <text evidence="1">The sequence shown here is derived from an EMBL/GenBank/DDBJ whole genome shotgun (WGS) entry which is preliminary data.</text>
</comment>
<sequence length="624" mass="68859">MSSNLNFQINYGNVGLPAQTPAMVRPDPKAPLFASEDGMVASLSNNECIFQVRSTGETHVMTYQVLQALDQCREFRSLDEHVNRILSTVSGLNVPREGVSQVLQSLVGRGLVVEDRAFLARLAETPAVEQAPLRAVFIRACDRPLQLERLLASLTDYERRFRAGHRYVVIDDSVQPESIDRHRDLLREFARSTGAKLTYLGVAEQARLVERLIKAVPAARAAAPQLLLRDPAQPRFGGGRGWNLALLLSAGARLAMFDDDQRLPLRRSEEAREGLDPNPTTPAHVRFFRNIEESLGAGEEVADDPFELHLEASGQALGALSRGARYAIDRTALRGLSLGRLEHLRGGARVLATMHGTTGSSRTESGTWLYQIAADGREDFARDRDSYLRNIEAGSLWYGFQQARVATIGYFTPFSLDNSVLLPCTNPVGRGEDALFSTVTRLIHPQALVMELPVVIGHVQEAARKRSARTQSAHTPRFNHFVSDYVQRQLPDFLADDPAQRLSLLASHLRDIAGAGESARVRHLQEYLSFARADLIERLQQQFESASDAPVYWQADVRTIIEANGRALLAGAAPRLGDWPDTATQADVSAALRSELGQLAAGYEAWPALWSHARDEGERLLSGL</sequence>
<accession>A0A2W5MS21</accession>